<protein>
    <submittedName>
        <fullName evidence="10">Preprotein translocase subunit</fullName>
    </submittedName>
</protein>
<dbReference type="PRINTS" id="PR01853">
    <property type="entry name" value="YAJCTRNLCASE"/>
</dbReference>
<keyword evidence="5" id="KW-0653">Protein transport</keyword>
<dbReference type="EMBL" id="ADZX01000188">
    <property type="protein sequence ID" value="EFK97448.1"/>
    <property type="molecule type" value="Genomic_DNA"/>
</dbReference>
<dbReference type="PANTHER" id="PTHR33909">
    <property type="entry name" value="SEC TRANSLOCON ACCESSORY COMPLEX SUBUNIT YAJC"/>
    <property type="match status" value="1"/>
</dbReference>
<keyword evidence="7" id="KW-0811">Translocation</keyword>
<reference evidence="10" key="2">
    <citation type="journal article" date="2011" name="Microb. Ecol.">
        <title>Taxonomic and Functional Metagenomic Profiling of the Microbial Community in the Anoxic Sediment of a Sub-saline Shallow Lake (Laguna de Carrizo, Central Spain).</title>
        <authorList>
            <person name="Ferrer M."/>
            <person name="Guazzaroni M.E."/>
            <person name="Richter M."/>
            <person name="Garcia-Salamanca A."/>
            <person name="Yarza P."/>
            <person name="Suarez-Suarez A."/>
            <person name="Solano J."/>
            <person name="Alcaide M."/>
            <person name="van Dillewijn P."/>
            <person name="Molina-Henares M.A."/>
            <person name="Lopez-Cortes N."/>
            <person name="Al-Ramahi Y."/>
            <person name="Guerrero C."/>
            <person name="Acosta A."/>
            <person name="de Eugenio L.I."/>
            <person name="Martinez V."/>
            <person name="Marques S."/>
            <person name="Rojo F."/>
            <person name="Santero E."/>
            <person name="Genilloud O."/>
            <person name="Perez-Perez J."/>
            <person name="Rossello-Mora R."/>
            <person name="Ramos J.L."/>
        </authorList>
    </citation>
    <scope>NUCLEOTIDE SEQUENCE</scope>
</reference>
<evidence type="ECO:0000256" key="3">
    <source>
        <dbReference type="ARBA" id="ARBA00022475"/>
    </source>
</evidence>
<dbReference type="PANTHER" id="PTHR33909:SF1">
    <property type="entry name" value="SEC TRANSLOCON ACCESSORY COMPLEX SUBUNIT YAJC"/>
    <property type="match status" value="1"/>
</dbReference>
<sequence>LECAGFFPPFFLQVIFIMLISPAFAAGEQPDPIMSFLPLIVLFALFYFLIIRPQMKRAKDQKKMQESIQKGDEVITAGGQLGKVVKISDQYITLDIGGGVESHFQRATVNTVLPKGTIKDI</sequence>
<dbReference type="GO" id="GO:0005886">
    <property type="term" value="C:plasma membrane"/>
    <property type="evidence" value="ECO:0007669"/>
    <property type="project" value="UniProtKB-SubCell"/>
</dbReference>
<dbReference type="Pfam" id="PF02699">
    <property type="entry name" value="YajC"/>
    <property type="match status" value="1"/>
</dbReference>
<keyword evidence="3" id="KW-1003">Cell membrane</keyword>
<keyword evidence="2" id="KW-0813">Transport</keyword>
<evidence type="ECO:0000256" key="1">
    <source>
        <dbReference type="ARBA" id="ARBA00004162"/>
    </source>
</evidence>
<keyword evidence="8 9" id="KW-0472">Membrane</keyword>
<evidence type="ECO:0000256" key="8">
    <source>
        <dbReference type="ARBA" id="ARBA00023136"/>
    </source>
</evidence>
<reference evidence="10" key="1">
    <citation type="submission" date="2010-07" db="EMBL/GenBank/DDBJ databases">
        <authorList>
            <consortium name="CONSOLIDER consortium CSD2007-00005"/>
            <person name="Guazzaroni M.-E."/>
            <person name="Richter M."/>
            <person name="Garcia-Salamanca A."/>
            <person name="Yarza P."/>
            <person name="Ferrer M."/>
        </authorList>
    </citation>
    <scope>NUCLEOTIDE SEQUENCE</scope>
</reference>
<accession>D9PG67</accession>
<keyword evidence="4 9" id="KW-0812">Transmembrane</keyword>
<gene>
    <name evidence="10" type="ORF">LDC_0514</name>
</gene>
<evidence type="ECO:0000256" key="6">
    <source>
        <dbReference type="ARBA" id="ARBA00022989"/>
    </source>
</evidence>
<evidence type="ECO:0000256" key="2">
    <source>
        <dbReference type="ARBA" id="ARBA00022448"/>
    </source>
</evidence>
<evidence type="ECO:0000256" key="4">
    <source>
        <dbReference type="ARBA" id="ARBA00022692"/>
    </source>
</evidence>
<dbReference type="NCBIfam" id="TIGR00739">
    <property type="entry name" value="yajC"/>
    <property type="match status" value="1"/>
</dbReference>
<proteinExistence type="predicted"/>
<feature type="transmembrane region" description="Helical" evidence="9">
    <location>
        <begin position="33"/>
        <end position="51"/>
    </location>
</feature>
<name>D9PG67_9ZZZZ</name>
<evidence type="ECO:0000256" key="7">
    <source>
        <dbReference type="ARBA" id="ARBA00023010"/>
    </source>
</evidence>
<feature type="non-terminal residue" evidence="10">
    <location>
        <position position="1"/>
    </location>
</feature>
<comment type="subcellular location">
    <subcellularLocation>
        <location evidence="1">Cell membrane</location>
        <topology evidence="1">Single-pass membrane protein</topology>
    </subcellularLocation>
</comment>
<comment type="caution">
    <text evidence="10">The sequence shown here is derived from an EMBL/GenBank/DDBJ whole genome shotgun (WGS) entry which is preliminary data.</text>
</comment>
<dbReference type="GO" id="GO:0015031">
    <property type="term" value="P:protein transport"/>
    <property type="evidence" value="ECO:0007669"/>
    <property type="project" value="UniProtKB-KW"/>
</dbReference>
<feature type="transmembrane region" description="Helical" evidence="9">
    <location>
        <begin position="7"/>
        <end position="27"/>
    </location>
</feature>
<evidence type="ECO:0000256" key="9">
    <source>
        <dbReference type="SAM" id="Phobius"/>
    </source>
</evidence>
<dbReference type="SMART" id="SM01323">
    <property type="entry name" value="YajC"/>
    <property type="match status" value="1"/>
</dbReference>
<organism evidence="10">
    <name type="scientific">sediment metagenome</name>
    <dbReference type="NCBI Taxonomy" id="749907"/>
    <lineage>
        <taxon>unclassified sequences</taxon>
        <taxon>metagenomes</taxon>
        <taxon>ecological metagenomes</taxon>
    </lineage>
</organism>
<evidence type="ECO:0000256" key="5">
    <source>
        <dbReference type="ARBA" id="ARBA00022927"/>
    </source>
</evidence>
<keyword evidence="6 9" id="KW-1133">Transmembrane helix</keyword>
<dbReference type="AlphaFoldDB" id="D9PG67"/>
<evidence type="ECO:0000313" key="10">
    <source>
        <dbReference type="EMBL" id="EFK97448.1"/>
    </source>
</evidence>
<dbReference type="InterPro" id="IPR003849">
    <property type="entry name" value="Preprotein_translocase_YajC"/>
</dbReference>